<accession>V8C5G7</accession>
<dbReference type="PATRIC" id="fig|1073376.3.peg.1372"/>
<feature type="domain" description="Fibronectin type-III" evidence="1">
    <location>
        <begin position="577"/>
        <end position="658"/>
    </location>
</feature>
<dbReference type="SUPFAM" id="SSF49265">
    <property type="entry name" value="Fibronectin type III"/>
    <property type="match status" value="1"/>
</dbReference>
<reference evidence="2 3" key="1">
    <citation type="submission" date="2013-10" db="EMBL/GenBank/DDBJ databases">
        <title>The Genome Sequence of Ruminococcus lactaris CC59_002D.</title>
        <authorList>
            <consortium name="The Broad Institute Genomics Platform"/>
            <person name="Earl A."/>
            <person name="Allen-Vercoe E."/>
            <person name="Daigneault M."/>
            <person name="Young S.K."/>
            <person name="Zeng Q."/>
            <person name="Gargeya S."/>
            <person name="Fitzgerald M."/>
            <person name="Abouelleil A."/>
            <person name="Alvarado L."/>
            <person name="Chapman S.B."/>
            <person name="Gainer-Dewar J."/>
            <person name="Goldberg J."/>
            <person name="Griggs A."/>
            <person name="Gujja S."/>
            <person name="Hansen M."/>
            <person name="Howarth C."/>
            <person name="Imamovic A."/>
            <person name="Ireland A."/>
            <person name="Larimer J."/>
            <person name="McCowan C."/>
            <person name="Murphy C."/>
            <person name="Pearson M."/>
            <person name="Poon T.W."/>
            <person name="Priest M."/>
            <person name="Roberts A."/>
            <person name="Saif S."/>
            <person name="Shea T."/>
            <person name="Sykes S."/>
            <person name="Wortman J."/>
            <person name="Nusbaum C."/>
            <person name="Birren B."/>
        </authorList>
    </citation>
    <scope>NUCLEOTIDE SEQUENCE [LARGE SCALE GENOMIC DNA]</scope>
    <source>
        <strain evidence="2 3">CC59_002D</strain>
    </source>
</reference>
<dbReference type="AlphaFoldDB" id="V8C5G7"/>
<dbReference type="Gene3D" id="2.60.40.10">
    <property type="entry name" value="Immunoglobulins"/>
    <property type="match status" value="2"/>
</dbReference>
<organism evidence="2 3">
    <name type="scientific">[Ruminococcus] lactaris CC59_002D</name>
    <dbReference type="NCBI Taxonomy" id="1073376"/>
    <lineage>
        <taxon>Bacteria</taxon>
        <taxon>Bacillati</taxon>
        <taxon>Bacillota</taxon>
        <taxon>Clostridia</taxon>
        <taxon>Lachnospirales</taxon>
        <taxon>Lachnospiraceae</taxon>
        <taxon>Mediterraneibacter</taxon>
    </lineage>
</organism>
<dbReference type="InterPro" id="IPR025874">
    <property type="entry name" value="DZR"/>
</dbReference>
<dbReference type="InterPro" id="IPR013783">
    <property type="entry name" value="Ig-like_fold"/>
</dbReference>
<dbReference type="InterPro" id="IPR036116">
    <property type="entry name" value="FN3_sf"/>
</dbReference>
<protein>
    <recommendedName>
        <fullName evidence="1">Fibronectin type-III domain-containing protein</fullName>
    </recommendedName>
</protein>
<dbReference type="STRING" id="1073376.HMPREF1202_01334"/>
<dbReference type="InterPro" id="IPR003961">
    <property type="entry name" value="FN3_dom"/>
</dbReference>
<name>V8C5G7_9FIRM</name>
<dbReference type="SMART" id="SM00060">
    <property type="entry name" value="FN3"/>
    <property type="match status" value="2"/>
</dbReference>
<evidence type="ECO:0000313" key="2">
    <source>
        <dbReference type="EMBL" id="ETD22270.1"/>
    </source>
</evidence>
<dbReference type="OrthoDB" id="1933111at2"/>
<sequence>MENYFILLELPFDLPESDTNKISEAISKKQAQWSRDQSNPVKKAKASEYLAALEDIKKVMLDPTARKQEAAKAKQIKASKAKELEAKLSLYRAKGDELSEKDLKRLVKVFGAFGFTADEIKKKFGSGNKKQDKIDPSEVLDKTQARNVQNFMQQLDMKEKTLYDFLSLAPTASWNQLCEAADSMKKKILAKGDKTGRDNAVQSLCGLCVVIFKDVASKKKYDNYVNLTKYRAVNEAVDELALSNQKRIEPKMKESLIDIAVRQYHVSVSDASVYINHYCEYMGYALPENKIVCGLCGTENPAGTTNCVKCGKPLIIPCPACSAENNNSAKVCAKCGFDLTKMDKAVELLHQAKQKYSEKALEEAERLVKEAKAYWPNHADVLSLEKTIQDERKQAADTIAAIMKDIQDKKMYAAQTKIDQAKANGFSIDPSVASKVTAVLKEVESQLDIMRNASGDEAFTIAMKLTELIADSDELNQSLKKFPPDEVPAVSSKRVGDEITLTWKPSPSIGEITYVVVRKENTYPNGPTDGSTVYNGKELAYTDSNAPKNTVLYYSVFAVRIGVHSKATRLDEAVAIVGKVTNLKAIGGDEMVTLSWTKAPTVTEIRLYKYCGYERPQDDSQYETIPCTRLDGLLVSGLTNGTNYWFAISAGHTLNGKTYFSEKAYLSAVPQKPAKPLQDFSVQLIDEVFQAKWTQSEWDVILFYAKQKPEYAVGTIYDLNELLSKYEKIDINLKSLTEAEFRLNFVGECYIVPGVINASNVILNVASYISSVPGAKDVSFDINSAATEMYVNFTWPKKIDRSLLVYRMDSYPTGIDDPLAHKIECSKRQYEANEGILISNPAKGTFYAEVYTYFESDRHRVYSDACRALLSNEPQKDVFYTLKYKKAGLFSKKCTLTVEIETEGACVFPAFAIVSKFKSTPLKRGDGDIVCTVNENTEIKGSHTFEFDVSPMKADTRLKMFFLNDKNYKSFKIACKAGNNI</sequence>
<feature type="domain" description="Fibronectin type-III" evidence="1">
    <location>
        <begin position="484"/>
        <end position="564"/>
    </location>
</feature>
<comment type="caution">
    <text evidence="2">The sequence shown here is derived from an EMBL/GenBank/DDBJ whole genome shotgun (WGS) entry which is preliminary data.</text>
</comment>
<evidence type="ECO:0000259" key="1">
    <source>
        <dbReference type="SMART" id="SM00060"/>
    </source>
</evidence>
<dbReference type="HOGENOM" id="CLU_304359_0_0_9"/>
<gene>
    <name evidence="2" type="ORF">HMPREF1202_01334</name>
</gene>
<dbReference type="RefSeq" id="WP_023921829.1">
    <property type="nucleotide sequence ID" value="NZ_KI669408.1"/>
</dbReference>
<evidence type="ECO:0000313" key="3">
    <source>
        <dbReference type="Proteomes" id="UP000018683"/>
    </source>
</evidence>
<proteinExistence type="predicted"/>
<dbReference type="Pfam" id="PF12773">
    <property type="entry name" value="DZR"/>
    <property type="match status" value="1"/>
</dbReference>
<dbReference type="Proteomes" id="UP000018683">
    <property type="component" value="Unassembled WGS sequence"/>
</dbReference>
<dbReference type="EMBL" id="AZJE01000017">
    <property type="protein sequence ID" value="ETD22270.1"/>
    <property type="molecule type" value="Genomic_DNA"/>
</dbReference>